<dbReference type="InterPro" id="IPR013785">
    <property type="entry name" value="Aldolase_TIM"/>
</dbReference>
<dbReference type="Gene3D" id="3.20.20.70">
    <property type="entry name" value="Aldolase class I"/>
    <property type="match status" value="1"/>
</dbReference>
<sequence>MKNKTSLCIGPVSKNGVDAVLEITNEFNIPISLVLSRNQIETEKIGHGYVNNWTTEEFSNYISSKDINQNVVLARDHGGPWQNDSEKYNKISFDETWDNTKKSFISDIDSGFKILHIDPTIDLFSKLSIDVKIDRICKLCKFCSNECKKRKQKVQFEISLWEDGASENNNIHMEHAISKIFDYCDQNSIDAPSFFAIPTGNKVVNSSNAGLMKTINFDSQIYSELSKTIQICKKFTIKTKVHGTDYLPDESLQWFPKLGIDAANIAPELGTVETTALLNILK</sequence>
<name>A0A382JLS4_9ZZZZ</name>
<dbReference type="EMBL" id="UINC01074941">
    <property type="protein sequence ID" value="SVC12635.1"/>
    <property type="molecule type" value="Genomic_DNA"/>
</dbReference>
<proteinExistence type="predicted"/>
<evidence type="ECO:0000313" key="1">
    <source>
        <dbReference type="EMBL" id="SVC12635.1"/>
    </source>
</evidence>
<reference evidence="1" key="1">
    <citation type="submission" date="2018-05" db="EMBL/GenBank/DDBJ databases">
        <authorList>
            <person name="Lanie J.A."/>
            <person name="Ng W.-L."/>
            <person name="Kazmierczak K.M."/>
            <person name="Andrzejewski T.M."/>
            <person name="Davidsen T.M."/>
            <person name="Wayne K.J."/>
            <person name="Tettelin H."/>
            <person name="Glass J.I."/>
            <person name="Rusch D."/>
            <person name="Podicherti R."/>
            <person name="Tsui H.-C.T."/>
            <person name="Winkler M.E."/>
        </authorList>
    </citation>
    <scope>NUCLEOTIDE SEQUENCE</scope>
</reference>
<gene>
    <name evidence="1" type="ORF">METZ01_LOCUS265489</name>
</gene>
<dbReference type="SUPFAM" id="SSF51569">
    <property type="entry name" value="Aldolase"/>
    <property type="match status" value="1"/>
</dbReference>
<evidence type="ECO:0008006" key="2">
    <source>
        <dbReference type="Google" id="ProtNLM"/>
    </source>
</evidence>
<organism evidence="1">
    <name type="scientific">marine metagenome</name>
    <dbReference type="NCBI Taxonomy" id="408172"/>
    <lineage>
        <taxon>unclassified sequences</taxon>
        <taxon>metagenomes</taxon>
        <taxon>ecological metagenomes</taxon>
    </lineage>
</organism>
<accession>A0A382JLS4</accession>
<feature type="non-terminal residue" evidence="1">
    <location>
        <position position="282"/>
    </location>
</feature>
<dbReference type="AlphaFoldDB" id="A0A382JLS4"/>
<protein>
    <recommendedName>
        <fullName evidence="2">Tagatose-6-phosphate kinase</fullName>
    </recommendedName>
</protein>